<feature type="domain" description="Cuticle protein CPCFC" evidence="2">
    <location>
        <begin position="24"/>
        <end position="40"/>
    </location>
</feature>
<dbReference type="GO" id="GO:0042302">
    <property type="term" value="F:structural constituent of cuticle"/>
    <property type="evidence" value="ECO:0007669"/>
    <property type="project" value="InterPro"/>
</dbReference>
<evidence type="ECO:0000259" key="2">
    <source>
        <dbReference type="Pfam" id="PF17223"/>
    </source>
</evidence>
<name>A0A7R9BR70_9CRUS</name>
<feature type="chain" id="PRO_5036210219" description="Cuticle protein CPCFC domain-containing protein" evidence="1">
    <location>
        <begin position="18"/>
        <end position="155"/>
    </location>
</feature>
<dbReference type="AlphaFoldDB" id="A0A7R9BR70"/>
<proteinExistence type="predicted"/>
<dbReference type="EMBL" id="CAJPEX010001423">
    <property type="protein sequence ID" value="CAG0919112.1"/>
    <property type="molecule type" value="Genomic_DNA"/>
</dbReference>
<dbReference type="InterPro" id="IPR033778">
    <property type="entry name" value="CPCFC"/>
</dbReference>
<keyword evidence="4" id="KW-1185">Reference proteome</keyword>
<evidence type="ECO:0000313" key="3">
    <source>
        <dbReference type="EMBL" id="CAD7278960.1"/>
    </source>
</evidence>
<evidence type="ECO:0000256" key="1">
    <source>
        <dbReference type="SAM" id="SignalP"/>
    </source>
</evidence>
<reference evidence="3" key="1">
    <citation type="submission" date="2020-11" db="EMBL/GenBank/DDBJ databases">
        <authorList>
            <person name="Tran Van P."/>
        </authorList>
    </citation>
    <scope>NUCLEOTIDE SEQUENCE</scope>
</reference>
<keyword evidence="1" id="KW-0732">Signal</keyword>
<organism evidence="3">
    <name type="scientific">Notodromas monacha</name>
    <dbReference type="NCBI Taxonomy" id="399045"/>
    <lineage>
        <taxon>Eukaryota</taxon>
        <taxon>Metazoa</taxon>
        <taxon>Ecdysozoa</taxon>
        <taxon>Arthropoda</taxon>
        <taxon>Crustacea</taxon>
        <taxon>Oligostraca</taxon>
        <taxon>Ostracoda</taxon>
        <taxon>Podocopa</taxon>
        <taxon>Podocopida</taxon>
        <taxon>Cypridocopina</taxon>
        <taxon>Cypridoidea</taxon>
        <taxon>Cyprididae</taxon>
        <taxon>Notodromas</taxon>
    </lineage>
</organism>
<feature type="domain" description="Cuticle protein CPCFC" evidence="2">
    <location>
        <begin position="141"/>
        <end position="155"/>
    </location>
</feature>
<feature type="signal peptide" evidence="1">
    <location>
        <begin position="1"/>
        <end position="17"/>
    </location>
</feature>
<dbReference type="Pfam" id="PF17223">
    <property type="entry name" value="CPCFC"/>
    <property type="match status" value="2"/>
</dbReference>
<dbReference type="Proteomes" id="UP000678499">
    <property type="component" value="Unassembled WGS sequence"/>
</dbReference>
<sequence length="155" mass="15879">MALIALTLAAVLVAANASLLPAKYPAGVNPAACPNYPYCDPFVDPTSGLAVAPYKSLAYGRSLAPLAYNAYPYAYAAAPLLADGGAKYPASVNPAECLNYPYCHDGYNGNHAVGTFKSGYAGVAPVVHAAAVYGHGYAAKYPAGLNPAACPNYPF</sequence>
<dbReference type="EMBL" id="OA883460">
    <property type="protein sequence ID" value="CAD7278960.1"/>
    <property type="molecule type" value="Genomic_DNA"/>
</dbReference>
<dbReference type="OrthoDB" id="8186685at2759"/>
<accession>A0A7R9BR70</accession>
<protein>
    <recommendedName>
        <fullName evidence="2">Cuticle protein CPCFC domain-containing protein</fullName>
    </recommendedName>
</protein>
<evidence type="ECO:0000313" key="4">
    <source>
        <dbReference type="Proteomes" id="UP000678499"/>
    </source>
</evidence>
<gene>
    <name evidence="3" type="ORF">NMOB1V02_LOCUS6649</name>
</gene>